<evidence type="ECO:0000256" key="7">
    <source>
        <dbReference type="ARBA" id="ARBA00035649"/>
    </source>
</evidence>
<reference evidence="9" key="1">
    <citation type="submission" date="2020-02" db="EMBL/GenBank/DDBJ databases">
        <authorList>
            <person name="Scholz U."/>
            <person name="Mascher M."/>
            <person name="Fiebig A."/>
        </authorList>
    </citation>
    <scope>NUCLEOTIDE SEQUENCE</scope>
</reference>
<organism evidence="9 10">
    <name type="scientific">Spirodela intermedia</name>
    <name type="common">Intermediate duckweed</name>
    <dbReference type="NCBI Taxonomy" id="51605"/>
    <lineage>
        <taxon>Eukaryota</taxon>
        <taxon>Viridiplantae</taxon>
        <taxon>Streptophyta</taxon>
        <taxon>Embryophyta</taxon>
        <taxon>Tracheophyta</taxon>
        <taxon>Spermatophyta</taxon>
        <taxon>Magnoliopsida</taxon>
        <taxon>Liliopsida</taxon>
        <taxon>Araceae</taxon>
        <taxon>Lemnoideae</taxon>
        <taxon>Spirodela</taxon>
    </lineage>
</organism>
<comment type="similarity">
    <text evidence="7">Belongs to the PsbQ family.</text>
</comment>
<keyword evidence="5" id="KW-0793">Thylakoid</keyword>
<keyword evidence="6" id="KW-0472">Membrane</keyword>
<dbReference type="GO" id="GO:0009767">
    <property type="term" value="P:photosynthetic electron transport chain"/>
    <property type="evidence" value="ECO:0007669"/>
    <property type="project" value="TreeGrafter"/>
</dbReference>
<keyword evidence="3" id="KW-0934">Plastid</keyword>
<keyword evidence="2" id="KW-0150">Chloroplast</keyword>
<protein>
    <submittedName>
        <fullName evidence="9">Uncharacterized protein</fullName>
    </submittedName>
</protein>
<dbReference type="InterPro" id="IPR008797">
    <property type="entry name" value="PSII_PsbQ"/>
</dbReference>
<evidence type="ECO:0000256" key="8">
    <source>
        <dbReference type="SAM" id="MobiDB-lite"/>
    </source>
</evidence>
<dbReference type="OrthoDB" id="783722at2759"/>
<dbReference type="EMBL" id="LR746267">
    <property type="protein sequence ID" value="CAA7394519.1"/>
    <property type="molecule type" value="Genomic_DNA"/>
</dbReference>
<dbReference type="GO" id="GO:0019898">
    <property type="term" value="C:extrinsic component of membrane"/>
    <property type="evidence" value="ECO:0007669"/>
    <property type="project" value="InterPro"/>
</dbReference>
<dbReference type="InterPro" id="IPR054099">
    <property type="entry name" value="PSII_PsbQ_pln"/>
</dbReference>
<feature type="region of interest" description="Disordered" evidence="8">
    <location>
        <begin position="20"/>
        <end position="43"/>
    </location>
</feature>
<evidence type="ECO:0000256" key="1">
    <source>
        <dbReference type="ARBA" id="ARBA00004334"/>
    </source>
</evidence>
<dbReference type="Proteomes" id="UP000663760">
    <property type="component" value="Chromosome 4"/>
</dbReference>
<dbReference type="Gene3D" id="1.20.120.290">
    <property type="entry name" value="Oxygen-evolving enhancer protein 3 (PsbQ), four-helix up-down bundle"/>
    <property type="match status" value="1"/>
</dbReference>
<evidence type="ECO:0000256" key="4">
    <source>
        <dbReference type="ARBA" id="ARBA00022946"/>
    </source>
</evidence>
<dbReference type="GO" id="GO:0005509">
    <property type="term" value="F:calcium ion binding"/>
    <property type="evidence" value="ECO:0007669"/>
    <property type="project" value="InterPro"/>
</dbReference>
<dbReference type="AlphaFoldDB" id="A0A7I8K9T2"/>
<dbReference type="Pfam" id="PF05757">
    <property type="entry name" value="PsbQ"/>
    <property type="match status" value="1"/>
</dbReference>
<dbReference type="GO" id="GO:0009654">
    <property type="term" value="C:photosystem II oxygen evolving complex"/>
    <property type="evidence" value="ECO:0007669"/>
    <property type="project" value="InterPro"/>
</dbReference>
<dbReference type="InterPro" id="IPR023222">
    <property type="entry name" value="PsbQ-like_dom_sf"/>
</dbReference>
<evidence type="ECO:0000256" key="3">
    <source>
        <dbReference type="ARBA" id="ARBA00022640"/>
    </source>
</evidence>
<evidence type="ECO:0000256" key="5">
    <source>
        <dbReference type="ARBA" id="ARBA00023078"/>
    </source>
</evidence>
<evidence type="ECO:0000313" key="9">
    <source>
        <dbReference type="EMBL" id="CAA7394519.1"/>
    </source>
</evidence>
<keyword evidence="10" id="KW-1185">Reference proteome</keyword>
<evidence type="ECO:0000256" key="2">
    <source>
        <dbReference type="ARBA" id="ARBA00022528"/>
    </source>
</evidence>
<dbReference type="PANTHER" id="PTHR33399">
    <property type="entry name" value="OXYGEN-EVOLVING ENHANCER PROTEIN 3-1, CHLOROPLASTIC"/>
    <property type="match status" value="1"/>
</dbReference>
<dbReference type="SUPFAM" id="SSF101112">
    <property type="entry name" value="Oxygen-evolving enhancer protein 3"/>
    <property type="match status" value="1"/>
</dbReference>
<dbReference type="PANTHER" id="PTHR33399:SF2">
    <property type="entry name" value="PHOTOSYNTHETIC NDH SUBUNIT OF LUMENAL LOCATION 3, CHLOROPLASTIC"/>
    <property type="match status" value="1"/>
</dbReference>
<evidence type="ECO:0000313" key="10">
    <source>
        <dbReference type="Proteomes" id="UP000663760"/>
    </source>
</evidence>
<evidence type="ECO:0000256" key="6">
    <source>
        <dbReference type="ARBA" id="ARBA00023136"/>
    </source>
</evidence>
<keyword evidence="4" id="KW-0809">Transit peptide</keyword>
<proteinExistence type="inferred from homology"/>
<sequence>MAAALLTRIAGASQLLSWRPKSLPDGGPIHKEPAGQSPETGAAAAALHKRRRAALLLAAAAAAVLPQLSSRRALAGDDQDNNGMWLTGPLPVPSVTNKIANAATGTRSFLRKGIYAADVGAAATAFRVKHYAFDLLALEDMIGKDTWNYFSKYLCLKATVMYYDFDKLISAAAAGDQQPLTDLASQLFDSVEKLEDAVKRRSAAETQACYADTKVVLQEVMARMA</sequence>
<gene>
    <name evidence="9" type="ORF">SI8410_04005180</name>
</gene>
<accession>A0A7I8K9T2</accession>
<comment type="subcellular location">
    <subcellularLocation>
        <location evidence="1">Plastid</location>
        <location evidence="1">Chloroplast thylakoid membrane</location>
    </subcellularLocation>
</comment>
<name>A0A7I8K9T2_SPIIN</name>
<dbReference type="GO" id="GO:0009535">
    <property type="term" value="C:chloroplast thylakoid membrane"/>
    <property type="evidence" value="ECO:0007669"/>
    <property type="project" value="UniProtKB-SubCell"/>
</dbReference>